<dbReference type="PANTHER" id="PTHR24220:SF659">
    <property type="entry name" value="TRANSPORTER, PUTATIVE-RELATED"/>
    <property type="match status" value="1"/>
</dbReference>
<gene>
    <name evidence="4" type="ORF">C7451_101456</name>
</gene>
<accession>A0A2V3VS63</accession>
<keyword evidence="5" id="KW-1185">Reference proteome</keyword>
<dbReference type="InterPro" id="IPR027417">
    <property type="entry name" value="P-loop_NTPase"/>
</dbReference>
<dbReference type="PROSITE" id="PS00211">
    <property type="entry name" value="ABC_TRANSPORTER_1"/>
    <property type="match status" value="1"/>
</dbReference>
<evidence type="ECO:0000259" key="3">
    <source>
        <dbReference type="PROSITE" id="PS50893"/>
    </source>
</evidence>
<dbReference type="GO" id="GO:0016887">
    <property type="term" value="F:ATP hydrolysis activity"/>
    <property type="evidence" value="ECO:0007669"/>
    <property type="project" value="InterPro"/>
</dbReference>
<name>A0A2V3VS63_9SPHN</name>
<dbReference type="PROSITE" id="PS50893">
    <property type="entry name" value="ABC_TRANSPORTER_2"/>
    <property type="match status" value="1"/>
</dbReference>
<dbReference type="SMART" id="SM00382">
    <property type="entry name" value="AAA"/>
    <property type="match status" value="1"/>
</dbReference>
<evidence type="ECO:0000256" key="2">
    <source>
        <dbReference type="ARBA" id="ARBA00022840"/>
    </source>
</evidence>
<dbReference type="OrthoDB" id="7627620at2"/>
<proteinExistence type="predicted"/>
<dbReference type="GO" id="GO:0022857">
    <property type="term" value="F:transmembrane transporter activity"/>
    <property type="evidence" value="ECO:0007669"/>
    <property type="project" value="TreeGrafter"/>
</dbReference>
<keyword evidence="1" id="KW-0547">Nucleotide-binding</keyword>
<dbReference type="InterPro" id="IPR003593">
    <property type="entry name" value="AAA+_ATPase"/>
</dbReference>
<dbReference type="GO" id="GO:0005524">
    <property type="term" value="F:ATP binding"/>
    <property type="evidence" value="ECO:0007669"/>
    <property type="project" value="UniProtKB-KW"/>
</dbReference>
<protein>
    <submittedName>
        <fullName evidence="4">Putative ABC transport system ATP-binding protein</fullName>
    </submittedName>
</protein>
<dbReference type="GO" id="GO:0005886">
    <property type="term" value="C:plasma membrane"/>
    <property type="evidence" value="ECO:0007669"/>
    <property type="project" value="TreeGrafter"/>
</dbReference>
<dbReference type="Gene3D" id="3.40.50.300">
    <property type="entry name" value="P-loop containing nucleotide triphosphate hydrolases"/>
    <property type="match status" value="1"/>
</dbReference>
<feature type="domain" description="ABC transporter" evidence="3">
    <location>
        <begin position="3"/>
        <end position="212"/>
    </location>
</feature>
<organism evidence="4 5">
    <name type="scientific">Blastomonas natatoria</name>
    <dbReference type="NCBI Taxonomy" id="34015"/>
    <lineage>
        <taxon>Bacteria</taxon>
        <taxon>Pseudomonadati</taxon>
        <taxon>Pseudomonadota</taxon>
        <taxon>Alphaproteobacteria</taxon>
        <taxon>Sphingomonadales</taxon>
        <taxon>Sphingomonadaceae</taxon>
        <taxon>Blastomonas</taxon>
    </lineage>
</organism>
<dbReference type="AlphaFoldDB" id="A0A2V3VS63"/>
<reference evidence="4 5" key="1">
    <citation type="submission" date="2018-05" db="EMBL/GenBank/DDBJ databases">
        <title>Genomic Encyclopedia of Type Strains, Phase IV (KMG-IV): sequencing the most valuable type-strain genomes for metagenomic binning, comparative biology and taxonomic classification.</title>
        <authorList>
            <person name="Goeker M."/>
        </authorList>
    </citation>
    <scope>NUCLEOTIDE SEQUENCE [LARGE SCALE GENOMIC DNA]</scope>
    <source>
        <strain evidence="4 5">DSM 3183</strain>
    </source>
</reference>
<evidence type="ECO:0000313" key="4">
    <source>
        <dbReference type="EMBL" id="PXW79389.1"/>
    </source>
</evidence>
<dbReference type="RefSeq" id="WP_110297324.1">
    <property type="nucleotide sequence ID" value="NZ_QJJM01000001.1"/>
</dbReference>
<dbReference type="SUPFAM" id="SSF52540">
    <property type="entry name" value="P-loop containing nucleoside triphosphate hydrolases"/>
    <property type="match status" value="1"/>
</dbReference>
<dbReference type="InterPro" id="IPR017871">
    <property type="entry name" value="ABC_transporter-like_CS"/>
</dbReference>
<dbReference type="InterPro" id="IPR015854">
    <property type="entry name" value="ABC_transpr_LolD-like"/>
</dbReference>
<dbReference type="EMBL" id="QJJM01000001">
    <property type="protein sequence ID" value="PXW79389.1"/>
    <property type="molecule type" value="Genomic_DNA"/>
</dbReference>
<keyword evidence="2 4" id="KW-0067">ATP-binding</keyword>
<dbReference type="Proteomes" id="UP000248014">
    <property type="component" value="Unassembled WGS sequence"/>
</dbReference>
<comment type="caution">
    <text evidence="4">The sequence shown here is derived from an EMBL/GenBank/DDBJ whole genome shotgun (WGS) entry which is preliminary data.</text>
</comment>
<dbReference type="InterPro" id="IPR003439">
    <property type="entry name" value="ABC_transporter-like_ATP-bd"/>
</dbReference>
<evidence type="ECO:0000256" key="1">
    <source>
        <dbReference type="ARBA" id="ARBA00022741"/>
    </source>
</evidence>
<dbReference type="Pfam" id="PF00005">
    <property type="entry name" value="ABC_tran"/>
    <property type="match status" value="1"/>
</dbReference>
<evidence type="ECO:0000313" key="5">
    <source>
        <dbReference type="Proteomes" id="UP000248014"/>
    </source>
</evidence>
<sequence length="218" mass="23415">MSLMIRNLAFRYGGRDILDDFSFDMAAGEQSLLIGASGSGKSTLVNLICGLLTPEAGTIAIGGEPMTGISASQRDDLRRRRIGLVFQTLKLVSALDLTANLKLAQRLSGHGTEAERIPMLIERLGLGHRAHARPRELSQGEAQRAAIARALIGRPDLIIADEPTSALDHDNMHKVASLLRECAGEAGASLLIVTHDERLRDHVTSVREIGPVSTRIAA</sequence>
<dbReference type="PANTHER" id="PTHR24220">
    <property type="entry name" value="IMPORT ATP-BINDING PROTEIN"/>
    <property type="match status" value="1"/>
</dbReference>